<dbReference type="STRING" id="930990.A0A067M608"/>
<evidence type="ECO:0000313" key="4">
    <source>
        <dbReference type="Proteomes" id="UP000027195"/>
    </source>
</evidence>
<dbReference type="SUPFAM" id="SSF81383">
    <property type="entry name" value="F-box domain"/>
    <property type="match status" value="1"/>
</dbReference>
<evidence type="ECO:0000313" key="3">
    <source>
        <dbReference type="EMBL" id="KDQ07287.1"/>
    </source>
</evidence>
<feature type="region of interest" description="Disordered" evidence="1">
    <location>
        <begin position="206"/>
        <end position="256"/>
    </location>
</feature>
<sequence length="556" mass="62382">MQKKAQQGLAMSSEFFISTLSPTIPRLLQSLCQKVYEYGVQYGDTKAVDISQICDPKLYAPFCFDFHIPNADKSDAVDVFDEECELLEKARFLASEAIRLCTGHMISTLRTRSNQYNATYRLPNEVLSLIFQFIERSSANPLCPLRKRAPHNIAAVSRLWREVALNTPSLWTRIDVMPPWLTRVFLRRSKEEPLRIEVDANELDEPGSWASPWLAQDADEESGEGSEEEGEDVGTHEDGSNEEDVDNDVASDYSHPAPVQSRFSRFIELLKPTVHRWASMELHNASTAEVVQTLHFPLPRLEFLCMTRHAYELDTATYLRAIAPRLRDFHLVAVPISLASPIYAGLTSLRLEDDVFGASTIRQLFGALAACPDLESLTLINYRFDDPHSADTSNPSIPIILNRLQHLQLERVEGRLPKAILDSISVPSTVTLNANMEVISWAEAMVPMNVANAPRVRHMIITIRRTNGGASVYTIIGEASEEGPILLEIRYNPGRTALYNIDGHKPDILRHLGHGKAFSSLKSLTLSEQDSERHVDGPKFAEMLGNFPSLEKLALH</sequence>
<dbReference type="OrthoDB" id="2884925at2759"/>
<protein>
    <recommendedName>
        <fullName evidence="2">F-box domain-containing protein</fullName>
    </recommendedName>
</protein>
<evidence type="ECO:0000256" key="1">
    <source>
        <dbReference type="SAM" id="MobiDB-lite"/>
    </source>
</evidence>
<organism evidence="3 4">
    <name type="scientific">Botryobasidium botryosum (strain FD-172 SS1)</name>
    <dbReference type="NCBI Taxonomy" id="930990"/>
    <lineage>
        <taxon>Eukaryota</taxon>
        <taxon>Fungi</taxon>
        <taxon>Dikarya</taxon>
        <taxon>Basidiomycota</taxon>
        <taxon>Agaricomycotina</taxon>
        <taxon>Agaricomycetes</taxon>
        <taxon>Cantharellales</taxon>
        <taxon>Botryobasidiaceae</taxon>
        <taxon>Botryobasidium</taxon>
    </lineage>
</organism>
<gene>
    <name evidence="3" type="ORF">BOTBODRAFT_38905</name>
</gene>
<accession>A0A067M608</accession>
<dbReference type="SUPFAM" id="SSF52047">
    <property type="entry name" value="RNI-like"/>
    <property type="match status" value="1"/>
</dbReference>
<feature type="compositionally biased region" description="Acidic residues" evidence="1">
    <location>
        <begin position="240"/>
        <end position="249"/>
    </location>
</feature>
<dbReference type="InterPro" id="IPR001810">
    <property type="entry name" value="F-box_dom"/>
</dbReference>
<dbReference type="Proteomes" id="UP000027195">
    <property type="component" value="Unassembled WGS sequence"/>
</dbReference>
<proteinExistence type="predicted"/>
<reference evidence="4" key="1">
    <citation type="journal article" date="2014" name="Proc. Natl. Acad. Sci. U.S.A.">
        <title>Extensive sampling of basidiomycete genomes demonstrates inadequacy of the white-rot/brown-rot paradigm for wood decay fungi.</title>
        <authorList>
            <person name="Riley R."/>
            <person name="Salamov A.A."/>
            <person name="Brown D.W."/>
            <person name="Nagy L.G."/>
            <person name="Floudas D."/>
            <person name="Held B.W."/>
            <person name="Levasseur A."/>
            <person name="Lombard V."/>
            <person name="Morin E."/>
            <person name="Otillar R."/>
            <person name="Lindquist E.A."/>
            <person name="Sun H."/>
            <person name="LaButti K.M."/>
            <person name="Schmutz J."/>
            <person name="Jabbour D."/>
            <person name="Luo H."/>
            <person name="Baker S.E."/>
            <person name="Pisabarro A.G."/>
            <person name="Walton J.D."/>
            <person name="Blanchette R.A."/>
            <person name="Henrissat B."/>
            <person name="Martin F."/>
            <person name="Cullen D."/>
            <person name="Hibbett D.S."/>
            <person name="Grigoriev I.V."/>
        </authorList>
    </citation>
    <scope>NUCLEOTIDE SEQUENCE [LARGE SCALE GENOMIC DNA]</scope>
    <source>
        <strain evidence="4">FD-172 SS1</strain>
    </source>
</reference>
<name>A0A067M608_BOTB1</name>
<dbReference type="InParanoid" id="A0A067M608"/>
<dbReference type="Pfam" id="PF12937">
    <property type="entry name" value="F-box-like"/>
    <property type="match status" value="1"/>
</dbReference>
<keyword evidence="4" id="KW-1185">Reference proteome</keyword>
<dbReference type="Gene3D" id="1.20.1280.50">
    <property type="match status" value="1"/>
</dbReference>
<feature type="domain" description="F-box" evidence="2">
    <location>
        <begin position="121"/>
        <end position="175"/>
    </location>
</feature>
<dbReference type="InterPro" id="IPR036047">
    <property type="entry name" value="F-box-like_dom_sf"/>
</dbReference>
<dbReference type="HOGENOM" id="CLU_024199_1_2_1"/>
<dbReference type="AlphaFoldDB" id="A0A067M608"/>
<feature type="compositionally biased region" description="Acidic residues" evidence="1">
    <location>
        <begin position="217"/>
        <end position="232"/>
    </location>
</feature>
<dbReference type="EMBL" id="KL198110">
    <property type="protein sequence ID" value="KDQ07287.1"/>
    <property type="molecule type" value="Genomic_DNA"/>
</dbReference>
<evidence type="ECO:0000259" key="2">
    <source>
        <dbReference type="Pfam" id="PF12937"/>
    </source>
</evidence>